<dbReference type="GO" id="GO:0061542">
    <property type="term" value="F:3-demethylubiquinol 3-O-methyltransferase activity"/>
    <property type="evidence" value="ECO:0007669"/>
    <property type="project" value="UniProtKB-EC"/>
</dbReference>
<dbReference type="EC" id="2.1.1.64" evidence="2"/>
<evidence type="ECO:0000313" key="3">
    <source>
        <dbReference type="Proteomes" id="UP001623592"/>
    </source>
</evidence>
<feature type="domain" description="Tellurite resistance methyltransferase TehB-like" evidence="1">
    <location>
        <begin position="8"/>
        <end position="173"/>
    </location>
</feature>
<dbReference type="Pfam" id="PF03848">
    <property type="entry name" value="TehB"/>
    <property type="match status" value="1"/>
</dbReference>
<evidence type="ECO:0000259" key="1">
    <source>
        <dbReference type="Pfam" id="PF03848"/>
    </source>
</evidence>
<dbReference type="Proteomes" id="UP001623592">
    <property type="component" value="Unassembled WGS sequence"/>
</dbReference>
<dbReference type="InterPro" id="IPR029063">
    <property type="entry name" value="SAM-dependent_MTases_sf"/>
</dbReference>
<dbReference type="InterPro" id="IPR015985">
    <property type="entry name" value="TehB-like_dom"/>
</dbReference>
<dbReference type="RefSeq" id="WP_406788978.1">
    <property type="nucleotide sequence ID" value="NZ_JBJIAA010000016.1"/>
</dbReference>
<name>A0ABW8TIE0_9CLOT</name>
<organism evidence="2 3">
    <name type="scientific">Clostridium neuense</name>
    <dbReference type="NCBI Taxonomy" id="1728934"/>
    <lineage>
        <taxon>Bacteria</taxon>
        <taxon>Bacillati</taxon>
        <taxon>Bacillota</taxon>
        <taxon>Clostridia</taxon>
        <taxon>Eubacteriales</taxon>
        <taxon>Clostridiaceae</taxon>
        <taxon>Clostridium</taxon>
    </lineage>
</organism>
<sequence>MNYIGDKQYWDEKFLSRGDKILSPEGSLVENIKYLKNGSLLDVACGDGRNSIFLLEKGFKVTGIDFSSRALERLKNFAVRKNLKVSVKQVDLTKQDALKDLGVFDNIVINHYRLSLDNIKNLGKHMAEGGILFVCGFGHKHKVDSKIKEEDLIKPEDFESLHSSFELVRYIENEDDRGFFVIYIFKKKV</sequence>
<reference evidence="2 3" key="1">
    <citation type="submission" date="2024-11" db="EMBL/GenBank/DDBJ databases">
        <authorList>
            <person name="Heng Y.C."/>
            <person name="Lim A.C.H."/>
            <person name="Lee J.K.Y."/>
            <person name="Kittelmann S."/>
        </authorList>
    </citation>
    <scope>NUCLEOTIDE SEQUENCE [LARGE SCALE GENOMIC DNA]</scope>
    <source>
        <strain evidence="2 3">WILCCON 0114</strain>
    </source>
</reference>
<keyword evidence="2" id="KW-0489">Methyltransferase</keyword>
<accession>A0ABW8TIE0</accession>
<dbReference type="EC" id="2.1.1.222" evidence="2"/>
<dbReference type="Gene3D" id="3.40.50.150">
    <property type="entry name" value="Vaccinia Virus protein VP39"/>
    <property type="match status" value="1"/>
</dbReference>
<evidence type="ECO:0000313" key="2">
    <source>
        <dbReference type="EMBL" id="MFL0252321.1"/>
    </source>
</evidence>
<proteinExistence type="predicted"/>
<dbReference type="GO" id="GO:0032259">
    <property type="term" value="P:methylation"/>
    <property type="evidence" value="ECO:0007669"/>
    <property type="project" value="UniProtKB-KW"/>
</dbReference>
<dbReference type="EMBL" id="JBJIAA010000016">
    <property type="protein sequence ID" value="MFL0252321.1"/>
    <property type="molecule type" value="Genomic_DNA"/>
</dbReference>
<keyword evidence="3" id="KW-1185">Reference proteome</keyword>
<gene>
    <name evidence="2" type="ORF">ACJDT4_18050</name>
</gene>
<dbReference type="SUPFAM" id="SSF53335">
    <property type="entry name" value="S-adenosyl-L-methionine-dependent methyltransferases"/>
    <property type="match status" value="1"/>
</dbReference>
<dbReference type="GO" id="GO:0102208">
    <property type="term" value="F:2-polyprenyl-6-hydroxyphenol methylase activity"/>
    <property type="evidence" value="ECO:0007669"/>
    <property type="project" value="UniProtKB-EC"/>
</dbReference>
<dbReference type="CDD" id="cd02440">
    <property type="entry name" value="AdoMet_MTases"/>
    <property type="match status" value="1"/>
</dbReference>
<comment type="caution">
    <text evidence="2">The sequence shown here is derived from an EMBL/GenBank/DDBJ whole genome shotgun (WGS) entry which is preliminary data.</text>
</comment>
<keyword evidence="2" id="KW-0808">Transferase</keyword>
<protein>
    <submittedName>
        <fullName evidence="2">Class I SAM-dependent methyltransferase</fullName>
        <ecNumber evidence="2">2.1.1.222</ecNumber>
        <ecNumber evidence="2">2.1.1.64</ecNumber>
    </submittedName>
</protein>